<dbReference type="GO" id="GO:0004386">
    <property type="term" value="F:helicase activity"/>
    <property type="evidence" value="ECO:0007669"/>
    <property type="project" value="UniProtKB-KW"/>
</dbReference>
<dbReference type="RefSeq" id="WP_242501973.1">
    <property type="nucleotide sequence ID" value="NZ_PCHB01000015.1"/>
</dbReference>
<gene>
    <name evidence="1" type="ORF">CQR56_1453</name>
</gene>
<keyword evidence="1" id="KW-0378">Hydrolase</keyword>
<keyword evidence="1" id="KW-0547">Nucleotide-binding</keyword>
<dbReference type="Gene3D" id="3.30.870.10">
    <property type="entry name" value="Endonuclease Chain A"/>
    <property type="match status" value="1"/>
</dbReference>
<dbReference type="Proteomes" id="UP000233783">
    <property type="component" value="Unassembled WGS sequence"/>
</dbReference>
<comment type="caution">
    <text evidence="1">The sequence shown here is derived from an EMBL/GenBank/DDBJ whole genome shotgun (WGS) entry which is preliminary data.</text>
</comment>
<keyword evidence="1" id="KW-0067">ATP-binding</keyword>
<accession>A0A2N3QS92</accession>
<keyword evidence="1" id="KW-0347">Helicase</keyword>
<organism evidence="1 2">
    <name type="scientific">Bifidobacterium pseudolongum subsp. globosum</name>
    <dbReference type="NCBI Taxonomy" id="1690"/>
    <lineage>
        <taxon>Bacteria</taxon>
        <taxon>Bacillati</taxon>
        <taxon>Actinomycetota</taxon>
        <taxon>Actinomycetes</taxon>
        <taxon>Bifidobacteriales</taxon>
        <taxon>Bifidobacteriaceae</taxon>
        <taxon>Bifidobacterium</taxon>
    </lineage>
</organism>
<protein>
    <submittedName>
        <fullName evidence="1">RNA helicase</fullName>
    </submittedName>
</protein>
<reference evidence="1 2" key="1">
    <citation type="submission" date="2017-10" db="EMBL/GenBank/DDBJ databases">
        <title>Bifidobacterium genomics.</title>
        <authorList>
            <person name="Lugli G.A."/>
            <person name="Milani C."/>
            <person name="Mancabelli L."/>
        </authorList>
    </citation>
    <scope>NUCLEOTIDE SEQUENCE [LARGE SCALE GENOMIC DNA]</scope>
    <source>
        <strain evidence="1 2">1744B</strain>
    </source>
</reference>
<sequence>MNSWASEVIAEPRDMQKTVDESIIDGVMSGLIRQNDTAEERFVPKLISNQPGSTMGDAIREELKGSESFDISVAFVSENALKSMYQAFVDHAKKSGKRNRIITSTKNYFNSPKAFKELMKLQRDANVEVLIWEHGDSGESGGDDCSRSTISSQRVSLHQTHGRGKSLLQSVCWQFEPHVLCVAESA</sequence>
<name>A0A2N3QS92_9BIFI</name>
<dbReference type="EMBL" id="PCHB01000015">
    <property type="protein sequence ID" value="PKU94802.1"/>
    <property type="molecule type" value="Genomic_DNA"/>
</dbReference>
<dbReference type="AlphaFoldDB" id="A0A2N3QS92"/>
<evidence type="ECO:0000313" key="2">
    <source>
        <dbReference type="Proteomes" id="UP000233783"/>
    </source>
</evidence>
<evidence type="ECO:0000313" key="1">
    <source>
        <dbReference type="EMBL" id="PKU94802.1"/>
    </source>
</evidence>
<proteinExistence type="predicted"/>